<dbReference type="AlphaFoldDB" id="A0A7S2LPB0"/>
<protein>
    <recommendedName>
        <fullName evidence="2">F-box domain-containing protein</fullName>
    </recommendedName>
</protein>
<proteinExistence type="predicted"/>
<sequence>MIPSSALQSIQPHLVDCFSGAALDISLDATCNKDVVFITLGAASSSKKKRYNELIKHLCCSALHNILCVFIGTKKNDLSAIRHEIQNSSVLNIYGGTFSMAFVYDKSALISHKLRATIAPSWWGVNPTVLYSISVFLAGSEKLFPLLSGTGKWSGEYPVDDMTNYILDTLYEQVKVVCQRLCMSRRNLHSIEGQYLFASIHDAYVPNAFGSPGQLPTDVACHILSFVQDRDRLTFYCSSKSASTLIDQFYLSQVAQNLNRVEYIISCITGSSDTDTSIAPGSQSASMYDFAPEFGDTRHNISTSILSCSSIDICNEDVSSGPLDHQSLPVYNLNNRISSFQSVCTNQSLVQSSVSDASDFIIEFNTYDVDTSLNDGAELGKLRHEMQDLTKKVDNILNRFLARNNNCDNILD</sequence>
<accession>A0A7S2LPB0</accession>
<evidence type="ECO:0000313" key="1">
    <source>
        <dbReference type="EMBL" id="CAD9611858.1"/>
    </source>
</evidence>
<organism evidence="1">
    <name type="scientific">Leptocylindrus danicus</name>
    <dbReference type="NCBI Taxonomy" id="163516"/>
    <lineage>
        <taxon>Eukaryota</taxon>
        <taxon>Sar</taxon>
        <taxon>Stramenopiles</taxon>
        <taxon>Ochrophyta</taxon>
        <taxon>Bacillariophyta</taxon>
        <taxon>Coscinodiscophyceae</taxon>
        <taxon>Chaetocerotophycidae</taxon>
        <taxon>Leptocylindrales</taxon>
        <taxon>Leptocylindraceae</taxon>
        <taxon>Leptocylindrus</taxon>
    </lineage>
</organism>
<name>A0A7S2LPB0_9STRA</name>
<gene>
    <name evidence="1" type="ORF">LDAN0321_LOCUS20236</name>
</gene>
<evidence type="ECO:0008006" key="2">
    <source>
        <dbReference type="Google" id="ProtNLM"/>
    </source>
</evidence>
<dbReference type="EMBL" id="HBGY01032366">
    <property type="protein sequence ID" value="CAD9611858.1"/>
    <property type="molecule type" value="Transcribed_RNA"/>
</dbReference>
<reference evidence="1" key="1">
    <citation type="submission" date="2021-01" db="EMBL/GenBank/DDBJ databases">
        <authorList>
            <person name="Corre E."/>
            <person name="Pelletier E."/>
            <person name="Niang G."/>
            <person name="Scheremetjew M."/>
            <person name="Finn R."/>
            <person name="Kale V."/>
            <person name="Holt S."/>
            <person name="Cochrane G."/>
            <person name="Meng A."/>
            <person name="Brown T."/>
            <person name="Cohen L."/>
        </authorList>
    </citation>
    <scope>NUCLEOTIDE SEQUENCE</scope>
    <source>
        <strain evidence="1">B650</strain>
    </source>
</reference>